<dbReference type="GO" id="GO:0005681">
    <property type="term" value="C:spliceosomal complex"/>
    <property type="evidence" value="ECO:0007669"/>
    <property type="project" value="UniProtKB-KW"/>
</dbReference>
<evidence type="ECO:0000256" key="6">
    <source>
        <dbReference type="ARBA" id="ARBA00023187"/>
    </source>
</evidence>
<dbReference type="AlphaFoldDB" id="A0A9W7FJW0"/>
<comment type="subcellular location">
    <subcellularLocation>
        <location evidence="1">Nucleus</location>
    </subcellularLocation>
</comment>
<evidence type="ECO:0000256" key="4">
    <source>
        <dbReference type="ARBA" id="ARBA00022728"/>
    </source>
</evidence>
<gene>
    <name evidence="10" type="ORF">TrLO_g7963</name>
</gene>
<proteinExistence type="inferred from homology"/>
<keyword evidence="6" id="KW-0508">mRNA splicing</keyword>
<evidence type="ECO:0000313" key="11">
    <source>
        <dbReference type="Proteomes" id="UP001165122"/>
    </source>
</evidence>
<dbReference type="InterPro" id="IPR040002">
    <property type="entry name" value="Sm-like_LSM3"/>
</dbReference>
<keyword evidence="7" id="KW-0539">Nucleus</keyword>
<dbReference type="Pfam" id="PF01423">
    <property type="entry name" value="LSM"/>
    <property type="match status" value="1"/>
</dbReference>
<dbReference type="GO" id="GO:0003723">
    <property type="term" value="F:RNA binding"/>
    <property type="evidence" value="ECO:0007669"/>
    <property type="project" value="UniProtKB-KW"/>
</dbReference>
<dbReference type="InterPro" id="IPR001163">
    <property type="entry name" value="Sm_dom_euk/arc"/>
</dbReference>
<evidence type="ECO:0000256" key="2">
    <source>
        <dbReference type="ARBA" id="ARBA00006850"/>
    </source>
</evidence>
<reference evidence="11" key="1">
    <citation type="journal article" date="2023" name="Commun. Biol.">
        <title>Genome analysis of Parmales, the sister group of diatoms, reveals the evolutionary specialization of diatoms from phago-mixotrophs to photoautotrophs.</title>
        <authorList>
            <person name="Ban H."/>
            <person name="Sato S."/>
            <person name="Yoshikawa S."/>
            <person name="Yamada K."/>
            <person name="Nakamura Y."/>
            <person name="Ichinomiya M."/>
            <person name="Sato N."/>
            <person name="Blanc-Mathieu R."/>
            <person name="Endo H."/>
            <person name="Kuwata A."/>
            <person name="Ogata H."/>
        </authorList>
    </citation>
    <scope>NUCLEOTIDE SEQUENCE [LARGE SCALE GENOMIC DNA]</scope>
    <source>
        <strain evidence="11">NIES 3700</strain>
    </source>
</reference>
<dbReference type="GO" id="GO:0000398">
    <property type="term" value="P:mRNA splicing, via spliceosome"/>
    <property type="evidence" value="ECO:0007669"/>
    <property type="project" value="InterPro"/>
</dbReference>
<dbReference type="PANTHER" id="PTHR13110">
    <property type="entry name" value="U6 SNRNA-ASSOCIATED SM-LIKE PROTEIN LSM3"/>
    <property type="match status" value="1"/>
</dbReference>
<dbReference type="Gene3D" id="2.30.30.100">
    <property type="match status" value="1"/>
</dbReference>
<dbReference type="OrthoDB" id="29543at2759"/>
<dbReference type="PROSITE" id="PS52002">
    <property type="entry name" value="SM"/>
    <property type="match status" value="1"/>
</dbReference>
<dbReference type="FunFam" id="2.30.30.100:FF:000007">
    <property type="entry name" value="U6 snRNA-associated Sm-like protein LSm3"/>
    <property type="match status" value="1"/>
</dbReference>
<evidence type="ECO:0000256" key="8">
    <source>
        <dbReference type="ARBA" id="ARBA00023274"/>
    </source>
</evidence>
<evidence type="ECO:0000313" key="10">
    <source>
        <dbReference type="EMBL" id="GMI13379.1"/>
    </source>
</evidence>
<dbReference type="InterPro" id="IPR010920">
    <property type="entry name" value="LSM_dom_sf"/>
</dbReference>
<accession>A0A9W7FJW0</accession>
<dbReference type="SMART" id="SM00651">
    <property type="entry name" value="Sm"/>
    <property type="match status" value="1"/>
</dbReference>
<keyword evidence="4" id="KW-0747">Spliceosome</keyword>
<keyword evidence="3" id="KW-0507">mRNA processing</keyword>
<dbReference type="InterPro" id="IPR047575">
    <property type="entry name" value="Sm"/>
</dbReference>
<organism evidence="10 11">
    <name type="scientific">Triparma laevis f. longispina</name>
    <dbReference type="NCBI Taxonomy" id="1714387"/>
    <lineage>
        <taxon>Eukaryota</taxon>
        <taxon>Sar</taxon>
        <taxon>Stramenopiles</taxon>
        <taxon>Ochrophyta</taxon>
        <taxon>Bolidophyceae</taxon>
        <taxon>Parmales</taxon>
        <taxon>Triparmaceae</taxon>
        <taxon>Triparma</taxon>
    </lineage>
</organism>
<protein>
    <recommendedName>
        <fullName evidence="9">Sm domain-containing protein</fullName>
    </recommendedName>
</protein>
<dbReference type="EMBL" id="BRXW01000190">
    <property type="protein sequence ID" value="GMI13379.1"/>
    <property type="molecule type" value="Genomic_DNA"/>
</dbReference>
<dbReference type="GO" id="GO:0120115">
    <property type="term" value="C:Lsm2-8 complex"/>
    <property type="evidence" value="ECO:0007669"/>
    <property type="project" value="UniProtKB-ARBA"/>
</dbReference>
<sequence>MSSISSPLDLIRLSLDERVYVKCRASRELRGKLHAYDQHLNMVLSDVEETVERVEVDEETDEVIVRKEQRSVDMLFVRGDVVILVSPPLRTT</sequence>
<evidence type="ECO:0000256" key="7">
    <source>
        <dbReference type="ARBA" id="ARBA00023242"/>
    </source>
</evidence>
<evidence type="ECO:0000256" key="1">
    <source>
        <dbReference type="ARBA" id="ARBA00004123"/>
    </source>
</evidence>
<dbReference type="InterPro" id="IPR034105">
    <property type="entry name" value="Lsm3"/>
</dbReference>
<name>A0A9W7FJW0_9STRA</name>
<dbReference type="CDD" id="cd01730">
    <property type="entry name" value="LSm3"/>
    <property type="match status" value="1"/>
</dbReference>
<evidence type="ECO:0000256" key="5">
    <source>
        <dbReference type="ARBA" id="ARBA00022884"/>
    </source>
</evidence>
<keyword evidence="5" id="KW-0694">RNA-binding</keyword>
<dbReference type="Proteomes" id="UP001165122">
    <property type="component" value="Unassembled WGS sequence"/>
</dbReference>
<keyword evidence="8" id="KW-0687">Ribonucleoprotein</keyword>
<keyword evidence="11" id="KW-1185">Reference proteome</keyword>
<evidence type="ECO:0000259" key="9">
    <source>
        <dbReference type="PROSITE" id="PS52002"/>
    </source>
</evidence>
<evidence type="ECO:0000256" key="3">
    <source>
        <dbReference type="ARBA" id="ARBA00022664"/>
    </source>
</evidence>
<comment type="caution">
    <text evidence="10">The sequence shown here is derived from an EMBL/GenBank/DDBJ whole genome shotgun (WGS) entry which is preliminary data.</text>
</comment>
<comment type="similarity">
    <text evidence="2">Belongs to the snRNP Sm proteins family.</text>
</comment>
<dbReference type="SUPFAM" id="SSF50182">
    <property type="entry name" value="Sm-like ribonucleoproteins"/>
    <property type="match status" value="1"/>
</dbReference>
<feature type="domain" description="Sm" evidence="9">
    <location>
        <begin position="6"/>
        <end position="91"/>
    </location>
</feature>